<feature type="compositionally biased region" description="Polar residues" evidence="2">
    <location>
        <begin position="1"/>
        <end position="13"/>
    </location>
</feature>
<evidence type="ECO:0000256" key="1">
    <source>
        <dbReference type="ARBA" id="ARBA00006532"/>
    </source>
</evidence>
<feature type="region of interest" description="Disordered" evidence="2">
    <location>
        <begin position="1"/>
        <end position="22"/>
    </location>
</feature>
<evidence type="ECO:0000313" key="4">
    <source>
        <dbReference type="Proteomes" id="UP000043316"/>
    </source>
</evidence>
<dbReference type="InterPro" id="IPR023994">
    <property type="entry name" value="NiFe-hyd_HybE"/>
</dbReference>
<evidence type="ECO:0000256" key="2">
    <source>
        <dbReference type="SAM" id="MobiDB-lite"/>
    </source>
</evidence>
<dbReference type="NCBIfam" id="TIGR03993">
    <property type="entry name" value="hydrog_HybE"/>
    <property type="match status" value="1"/>
</dbReference>
<dbReference type="Gene3D" id="3.30.1460.40">
    <property type="entry name" value="[NiFe]-hydrogenase assembly chaperone, HybE"/>
    <property type="match status" value="1"/>
</dbReference>
<sequence>MSDATCDSSQGISVQGAEEQGVEGHQHNPAALLERVFAQIADDEMCGLPFYRDHIPLRACGFQLFEQQWVGVILTPWMMSLVVLAGPDQRWQRRVIGERLMLSLPCGSIGFTVSEVAGCGQYLSRSLMSPLETTLSAERAVQLAEQSARMALSLPVVDADGPANPRRRALFSKIATEPKNPLAQ</sequence>
<protein>
    <submittedName>
        <fullName evidence="3">Hydrogenase 2-specific chaperone</fullName>
    </submittedName>
</protein>
<proteinExistence type="inferred from homology"/>
<comment type="similarity">
    <text evidence="1">Belongs to the HupJ family.</text>
</comment>
<dbReference type="Proteomes" id="UP000043316">
    <property type="component" value="Unassembled WGS sequence"/>
</dbReference>
<gene>
    <name evidence="3" type="primary">hybE</name>
    <name evidence="3" type="ORF">ERS008476_04123</name>
</gene>
<dbReference type="NCBIfam" id="NF007776">
    <property type="entry name" value="PRK10465.1"/>
    <property type="match status" value="1"/>
</dbReference>
<dbReference type="Pfam" id="PF11939">
    <property type="entry name" value="NiFe-hyd_HybE"/>
    <property type="match status" value="1"/>
</dbReference>
<organism evidence="3 4">
    <name type="scientific">Yersinia intermedia</name>
    <dbReference type="NCBI Taxonomy" id="631"/>
    <lineage>
        <taxon>Bacteria</taxon>
        <taxon>Pseudomonadati</taxon>
        <taxon>Pseudomonadota</taxon>
        <taxon>Gammaproteobacteria</taxon>
        <taxon>Enterobacterales</taxon>
        <taxon>Yersiniaceae</taxon>
        <taxon>Yersinia</taxon>
    </lineage>
</organism>
<accession>A0A0H5MJ00</accession>
<dbReference type="InterPro" id="IPR038530">
    <property type="entry name" value="NiFe-hyd_HybE_sf"/>
</dbReference>
<evidence type="ECO:0000313" key="3">
    <source>
        <dbReference type="EMBL" id="CRY57076.1"/>
    </source>
</evidence>
<dbReference type="RefSeq" id="WP_080995268.1">
    <property type="nucleotide sequence ID" value="NZ_CWJI01000021.1"/>
</dbReference>
<name>A0A0H5MJ00_YERIN</name>
<reference evidence="4" key="1">
    <citation type="submission" date="2015-03" db="EMBL/GenBank/DDBJ databases">
        <authorList>
            <consortium name="Pathogen Informatics"/>
        </authorList>
    </citation>
    <scope>NUCLEOTIDE SEQUENCE [LARGE SCALE GENOMIC DNA]</scope>
    <source>
        <strain evidence="4">R148</strain>
    </source>
</reference>
<dbReference type="AlphaFoldDB" id="A0A0H5MJ00"/>
<dbReference type="EMBL" id="CWJI01000021">
    <property type="protein sequence ID" value="CRY57076.1"/>
    <property type="molecule type" value="Genomic_DNA"/>
</dbReference>